<evidence type="ECO:0000313" key="1">
    <source>
        <dbReference type="EMBL" id="RIB12105.1"/>
    </source>
</evidence>
<accession>A0A397UPC3</accession>
<dbReference type="Proteomes" id="UP000266673">
    <property type="component" value="Unassembled WGS sequence"/>
</dbReference>
<protein>
    <recommendedName>
        <fullName evidence="3">HAT C-terminal dimerisation domain-containing protein</fullName>
    </recommendedName>
</protein>
<gene>
    <name evidence="1" type="ORF">C2G38_50007</name>
</gene>
<proteinExistence type="predicted"/>
<organism evidence="1 2">
    <name type="scientific">Gigaspora rosea</name>
    <dbReference type="NCBI Taxonomy" id="44941"/>
    <lineage>
        <taxon>Eukaryota</taxon>
        <taxon>Fungi</taxon>
        <taxon>Fungi incertae sedis</taxon>
        <taxon>Mucoromycota</taxon>
        <taxon>Glomeromycotina</taxon>
        <taxon>Glomeromycetes</taxon>
        <taxon>Diversisporales</taxon>
        <taxon>Gigasporaceae</taxon>
        <taxon>Gigaspora</taxon>
    </lineage>
</organism>
<reference evidence="1 2" key="1">
    <citation type="submission" date="2018-06" db="EMBL/GenBank/DDBJ databases">
        <title>Comparative genomics reveals the genomic features of Rhizophagus irregularis, R. cerebriforme, R. diaphanum and Gigaspora rosea, and their symbiotic lifestyle signature.</title>
        <authorList>
            <person name="Morin E."/>
            <person name="San Clemente H."/>
            <person name="Chen E.C.H."/>
            <person name="De La Providencia I."/>
            <person name="Hainaut M."/>
            <person name="Kuo A."/>
            <person name="Kohler A."/>
            <person name="Murat C."/>
            <person name="Tang N."/>
            <person name="Roy S."/>
            <person name="Loubradou J."/>
            <person name="Henrissat B."/>
            <person name="Grigoriev I.V."/>
            <person name="Corradi N."/>
            <person name="Roux C."/>
            <person name="Martin F.M."/>
        </authorList>
    </citation>
    <scope>NUCLEOTIDE SEQUENCE [LARGE SCALE GENOMIC DNA]</scope>
    <source>
        <strain evidence="1 2">DAOM 194757</strain>
    </source>
</reference>
<dbReference type="OrthoDB" id="2438128at2759"/>
<comment type="caution">
    <text evidence="1">The sequence shown here is derived from an EMBL/GenBank/DDBJ whole genome shotgun (WGS) entry which is preliminary data.</text>
</comment>
<dbReference type="EMBL" id="QKWP01001059">
    <property type="protein sequence ID" value="RIB12105.1"/>
    <property type="molecule type" value="Genomic_DNA"/>
</dbReference>
<evidence type="ECO:0008006" key="3">
    <source>
        <dbReference type="Google" id="ProtNLM"/>
    </source>
</evidence>
<sequence>MIVAYMLDPRFLEESRTCNIEPIGYNTFNTFTKQKFGQKESVELFVEIVKFRNKSSPYDDYIIWESAATLNPALWWESWPDSSLKQLAIKVFKISTSSAELNEIFLHLVLYTVSFAIA</sequence>
<keyword evidence="2" id="KW-1185">Reference proteome</keyword>
<dbReference type="AlphaFoldDB" id="A0A397UPC3"/>
<evidence type="ECO:0000313" key="2">
    <source>
        <dbReference type="Proteomes" id="UP000266673"/>
    </source>
</evidence>
<name>A0A397UPC3_9GLOM</name>